<evidence type="ECO:0000313" key="3">
    <source>
        <dbReference type="EMBL" id="KJU81955.1"/>
    </source>
</evidence>
<dbReference type="Pfam" id="PF00535">
    <property type="entry name" value="Glycos_transf_2"/>
    <property type="match status" value="1"/>
</dbReference>
<organism evidence="3 4">
    <name type="scientific">Candidatus Magnetobacterium bavaricum</name>
    <dbReference type="NCBI Taxonomy" id="29290"/>
    <lineage>
        <taxon>Bacteria</taxon>
        <taxon>Pseudomonadati</taxon>
        <taxon>Nitrospirota</taxon>
        <taxon>Thermodesulfovibrionia</taxon>
        <taxon>Thermodesulfovibrionales</taxon>
        <taxon>Candidatus Magnetobacteriaceae</taxon>
        <taxon>Candidatus Magnetobacterium</taxon>
    </lineage>
</organism>
<evidence type="ECO:0000256" key="1">
    <source>
        <dbReference type="SAM" id="Phobius"/>
    </source>
</evidence>
<dbReference type="SUPFAM" id="SSF53448">
    <property type="entry name" value="Nucleotide-diphospho-sugar transferases"/>
    <property type="match status" value="1"/>
</dbReference>
<proteinExistence type="predicted"/>
<dbReference type="PANTHER" id="PTHR48090">
    <property type="entry name" value="UNDECAPRENYL-PHOSPHATE 4-DEOXY-4-FORMAMIDO-L-ARABINOSE TRANSFERASE-RELATED"/>
    <property type="match status" value="1"/>
</dbReference>
<keyword evidence="3" id="KW-0808">Transferase</keyword>
<name>A0A0F3GJ48_9BACT</name>
<keyword evidence="1" id="KW-1133">Transmembrane helix</keyword>
<comment type="caution">
    <text evidence="3">The sequence shown here is derived from an EMBL/GenBank/DDBJ whole genome shotgun (WGS) entry which is preliminary data.</text>
</comment>
<feature type="domain" description="Glycosyltransferase 2-like" evidence="2">
    <location>
        <begin position="15"/>
        <end position="144"/>
    </location>
</feature>
<keyword evidence="1" id="KW-0472">Membrane</keyword>
<protein>
    <submittedName>
        <fullName evidence="3">Glycosyl transferase, family 2</fullName>
        <ecNumber evidence="3">2.-.-.-</ecNumber>
    </submittedName>
</protein>
<dbReference type="Gene3D" id="3.90.550.10">
    <property type="entry name" value="Spore Coat Polysaccharide Biosynthesis Protein SpsA, Chain A"/>
    <property type="match status" value="1"/>
</dbReference>
<dbReference type="InterPro" id="IPR029044">
    <property type="entry name" value="Nucleotide-diphossugar_trans"/>
</dbReference>
<feature type="non-terminal residue" evidence="3">
    <location>
        <position position="195"/>
    </location>
</feature>
<accession>A0A0F3GJ48</accession>
<keyword evidence="4" id="KW-1185">Reference proteome</keyword>
<dbReference type="EMBL" id="LACI01002479">
    <property type="protein sequence ID" value="KJU81955.1"/>
    <property type="molecule type" value="Genomic_DNA"/>
</dbReference>
<dbReference type="CDD" id="cd04179">
    <property type="entry name" value="DPM_DPG-synthase_like"/>
    <property type="match status" value="1"/>
</dbReference>
<evidence type="ECO:0000259" key="2">
    <source>
        <dbReference type="Pfam" id="PF00535"/>
    </source>
</evidence>
<dbReference type="InterPro" id="IPR001173">
    <property type="entry name" value="Glyco_trans_2-like"/>
</dbReference>
<evidence type="ECO:0000313" key="4">
    <source>
        <dbReference type="Proteomes" id="UP000033423"/>
    </source>
</evidence>
<dbReference type="GO" id="GO:0016740">
    <property type="term" value="F:transferase activity"/>
    <property type="evidence" value="ECO:0007669"/>
    <property type="project" value="UniProtKB-KW"/>
</dbReference>
<dbReference type="InterPro" id="IPR050256">
    <property type="entry name" value="Glycosyltransferase_2"/>
</dbReference>
<reference evidence="3 4" key="1">
    <citation type="submission" date="2015-02" db="EMBL/GenBank/DDBJ databases">
        <title>Single-cell genomics of uncultivated deep-branching MTB reveals a conserved set of magnetosome genes.</title>
        <authorList>
            <person name="Kolinko S."/>
            <person name="Richter M."/>
            <person name="Glockner F.O."/>
            <person name="Brachmann A."/>
            <person name="Schuler D."/>
        </authorList>
    </citation>
    <scope>NUCLEOTIDE SEQUENCE [LARGE SCALE GENOMIC DNA]</scope>
    <source>
        <strain evidence="3">TM-1</strain>
    </source>
</reference>
<feature type="transmembrane region" description="Helical" evidence="1">
    <location>
        <begin position="144"/>
        <end position="173"/>
    </location>
</feature>
<sequence length="195" mass="22621">MYTYKRLYETLYTLDMPWEIILVDDGSHDNTSELIKNLNQAVIIRHPVNIGYGNALKTGLRHAQYNWIGTVDADGSYTIEAIPELLQEMRKGFDMVIASRVNIAMIDKPIKRMFRFFFKILIRVIFKTEIEDPNSGLRIYKKSLVLVFLPFLCGSFSFTTSLTLLSVGMSYFVKYVPVQYCSRQGTSKVRHIRDR</sequence>
<dbReference type="EC" id="2.-.-.-" evidence="3"/>
<keyword evidence="1" id="KW-0812">Transmembrane</keyword>
<dbReference type="Proteomes" id="UP000033423">
    <property type="component" value="Unassembled WGS sequence"/>
</dbReference>
<gene>
    <name evidence="3" type="ORF">MBAV_005853</name>
</gene>
<dbReference type="AlphaFoldDB" id="A0A0F3GJ48"/>